<dbReference type="Gene3D" id="1.10.260.40">
    <property type="entry name" value="lambda repressor-like DNA-binding domains"/>
    <property type="match status" value="1"/>
</dbReference>
<dbReference type="EMBL" id="JACOOQ010000010">
    <property type="protein sequence ID" value="MBC5640242.1"/>
    <property type="molecule type" value="Genomic_DNA"/>
</dbReference>
<reference evidence="2" key="1">
    <citation type="submission" date="2020-08" db="EMBL/GenBank/DDBJ databases">
        <title>Genome public.</title>
        <authorList>
            <person name="Liu C."/>
            <person name="Sun Q."/>
        </authorList>
    </citation>
    <scope>NUCLEOTIDE SEQUENCE</scope>
    <source>
        <strain evidence="2">NSJ-42</strain>
    </source>
</reference>
<gene>
    <name evidence="2" type="ORF">H8R92_07305</name>
</gene>
<evidence type="ECO:0000259" key="1">
    <source>
        <dbReference type="PROSITE" id="PS50943"/>
    </source>
</evidence>
<accession>A0A8I0DP80</accession>
<dbReference type="AlphaFoldDB" id="A0A8I0DP80"/>
<comment type="caution">
    <text evidence="2">The sequence shown here is derived from an EMBL/GenBank/DDBJ whole genome shotgun (WGS) entry which is preliminary data.</text>
</comment>
<evidence type="ECO:0000313" key="3">
    <source>
        <dbReference type="Proteomes" id="UP000662088"/>
    </source>
</evidence>
<dbReference type="SUPFAM" id="SSF47413">
    <property type="entry name" value="lambda repressor-like DNA-binding domains"/>
    <property type="match status" value="1"/>
</dbReference>
<dbReference type="GO" id="GO:0003677">
    <property type="term" value="F:DNA binding"/>
    <property type="evidence" value="ECO:0007669"/>
    <property type="project" value="InterPro"/>
</dbReference>
<dbReference type="PROSITE" id="PS50943">
    <property type="entry name" value="HTH_CROC1"/>
    <property type="match status" value="1"/>
</dbReference>
<evidence type="ECO:0000313" key="2">
    <source>
        <dbReference type="EMBL" id="MBC5640242.1"/>
    </source>
</evidence>
<proteinExistence type="predicted"/>
<name>A0A8I0DP80_9CLOT</name>
<dbReference type="Proteomes" id="UP000662088">
    <property type="component" value="Unassembled WGS sequence"/>
</dbReference>
<keyword evidence="3" id="KW-1185">Reference proteome</keyword>
<dbReference type="InterPro" id="IPR010982">
    <property type="entry name" value="Lambda_DNA-bd_dom_sf"/>
</dbReference>
<protein>
    <submittedName>
        <fullName evidence="2">Transcriptional regulator</fullName>
    </submittedName>
</protein>
<organism evidence="2 3">
    <name type="scientific">Clostridium lentum</name>
    <dbReference type="NCBI Taxonomy" id="2763037"/>
    <lineage>
        <taxon>Bacteria</taxon>
        <taxon>Bacillati</taxon>
        <taxon>Bacillota</taxon>
        <taxon>Clostridia</taxon>
        <taxon>Eubacteriales</taxon>
        <taxon>Clostridiaceae</taxon>
        <taxon>Clostridium</taxon>
    </lineage>
</organism>
<sequence length="182" mass="21242">MKNYNTSTRLKEIMSERNLRQVDLLELVKPFCQKYNIKINKSDISQYISGKVKPGQEKLSMLGMALDVNETWLMGYDVSKERQYVSQENLSKEQIILITNFNKLNLNGKTKLIEYSNDLVETPKYIEDGTILLPPKKEKQIWEEEGKEHLMPIACHDDNLTDKEKAIVNEKINEILKNLDKH</sequence>
<dbReference type="InterPro" id="IPR001387">
    <property type="entry name" value="Cro/C1-type_HTH"/>
</dbReference>
<feature type="domain" description="HTH cro/C1-type" evidence="1">
    <location>
        <begin position="44"/>
        <end position="73"/>
    </location>
</feature>
<dbReference type="CDD" id="cd00093">
    <property type="entry name" value="HTH_XRE"/>
    <property type="match status" value="1"/>
</dbReference>
<dbReference type="RefSeq" id="WP_186835109.1">
    <property type="nucleotide sequence ID" value="NZ_JACOOQ010000010.1"/>
</dbReference>